<dbReference type="InterPro" id="IPR036249">
    <property type="entry name" value="Thioredoxin-like_sf"/>
</dbReference>
<dbReference type="AlphaFoldDB" id="A0A2S1SLN2"/>
<dbReference type="EMBL" id="CP029187">
    <property type="protein sequence ID" value="AWI27291.1"/>
    <property type="molecule type" value="Genomic_DNA"/>
</dbReference>
<name>A0A2S1SLN2_9FLAO</name>
<proteinExistence type="predicted"/>
<dbReference type="InterPro" id="IPR013766">
    <property type="entry name" value="Thioredoxin_domain"/>
</dbReference>
<evidence type="ECO:0000259" key="2">
    <source>
        <dbReference type="PROSITE" id="PS51352"/>
    </source>
</evidence>
<feature type="domain" description="Thioredoxin" evidence="2">
    <location>
        <begin position="1"/>
        <end position="123"/>
    </location>
</feature>
<keyword evidence="1" id="KW-0732">Signal</keyword>
<gene>
    <name evidence="3" type="ORF">HYN49_11950</name>
</gene>
<dbReference type="KEGG" id="fpal:HYN49_11950"/>
<evidence type="ECO:0000313" key="4">
    <source>
        <dbReference type="Proteomes" id="UP000244937"/>
    </source>
</evidence>
<dbReference type="OrthoDB" id="120730at2"/>
<dbReference type="Proteomes" id="UP000244937">
    <property type="component" value="Chromosome"/>
</dbReference>
<sequence length="379" mass="43259">MNSSVAQNGVQFEEIPYKEAIAKAKATHKPLFYMIYATWCPHCEKMRHEVFTDDKIGDYFNSTFINVMIDGEKGEGPELRKKFGLKAFPGLLFIDGNETLLYSLTGEFKADDLLAEAKNALIPEKQLPYLKDAFYADPTNADKCLAYLITLRKGSDRKALSPAAHVYLATQTEEKLPSAINWRIIANAVTDVDSREFRYVLKHQDQFAAVASPLRVQRKIENIVTEMLDPFVANMDSIGYKSQRIKVKSIQLRKVDSLVFSYDMMLAERTGDWKNYKKATIDGVEKYVWTNQKILKEIANVYLQHLADPESLTDAIKWTKHALELMDSYDGNIILAKLYLKANDRKQAAIYARKAKELTKNLGWNSQEADALFKELNIN</sequence>
<organism evidence="3 4">
    <name type="scientific">Flavobacterium pallidum</name>
    <dbReference type="NCBI Taxonomy" id="2172098"/>
    <lineage>
        <taxon>Bacteria</taxon>
        <taxon>Pseudomonadati</taxon>
        <taxon>Bacteroidota</taxon>
        <taxon>Flavobacteriia</taxon>
        <taxon>Flavobacteriales</taxon>
        <taxon>Flavobacteriaceae</taxon>
        <taxon>Flavobacterium</taxon>
    </lineage>
</organism>
<dbReference type="PANTHER" id="PTHR15337">
    <property type="entry name" value="ANTERIOR GRADIENT PROTEIN-RELATED"/>
    <property type="match status" value="1"/>
</dbReference>
<keyword evidence="4" id="KW-1185">Reference proteome</keyword>
<evidence type="ECO:0000256" key="1">
    <source>
        <dbReference type="ARBA" id="ARBA00022729"/>
    </source>
</evidence>
<dbReference type="InterPro" id="IPR051099">
    <property type="entry name" value="AGR/TXD"/>
</dbReference>
<protein>
    <submittedName>
        <fullName evidence="3">Thioredoxin</fullName>
    </submittedName>
</protein>
<accession>A0A2S1SLN2</accession>
<dbReference type="SUPFAM" id="SSF52833">
    <property type="entry name" value="Thioredoxin-like"/>
    <property type="match status" value="1"/>
</dbReference>
<dbReference type="PANTHER" id="PTHR15337:SF11">
    <property type="entry name" value="THIOREDOXIN DOMAIN-CONTAINING PROTEIN"/>
    <property type="match status" value="1"/>
</dbReference>
<dbReference type="InterPro" id="IPR012336">
    <property type="entry name" value="Thioredoxin-like_fold"/>
</dbReference>
<dbReference type="Gene3D" id="3.40.30.10">
    <property type="entry name" value="Glutaredoxin"/>
    <property type="match status" value="1"/>
</dbReference>
<dbReference type="SUPFAM" id="SSF81901">
    <property type="entry name" value="HCP-like"/>
    <property type="match status" value="1"/>
</dbReference>
<reference evidence="3 4" key="1">
    <citation type="submission" date="2018-05" db="EMBL/GenBank/DDBJ databases">
        <title>Genome sequencing of Flavobacterium sp. HYN0049.</title>
        <authorList>
            <person name="Yi H."/>
            <person name="Baek C."/>
        </authorList>
    </citation>
    <scope>NUCLEOTIDE SEQUENCE [LARGE SCALE GENOMIC DNA]</scope>
    <source>
        <strain evidence="3 4">HYN0049</strain>
    </source>
</reference>
<dbReference type="Pfam" id="PF13098">
    <property type="entry name" value="Thioredoxin_2"/>
    <property type="match status" value="1"/>
</dbReference>
<dbReference type="PROSITE" id="PS51352">
    <property type="entry name" value="THIOREDOXIN_2"/>
    <property type="match status" value="1"/>
</dbReference>
<evidence type="ECO:0000313" key="3">
    <source>
        <dbReference type="EMBL" id="AWI27291.1"/>
    </source>
</evidence>